<evidence type="ECO:0000256" key="4">
    <source>
        <dbReference type="ARBA" id="ARBA00023163"/>
    </source>
</evidence>
<dbReference type="InterPro" id="IPR036271">
    <property type="entry name" value="Tet_transcr_reg_TetR-rel_C_sf"/>
</dbReference>
<dbReference type="PANTHER" id="PTHR30055">
    <property type="entry name" value="HTH-TYPE TRANSCRIPTIONAL REGULATOR RUTR"/>
    <property type="match status" value="1"/>
</dbReference>
<accession>A0ABW1IJX7</accession>
<evidence type="ECO:0000256" key="2">
    <source>
        <dbReference type="ARBA" id="ARBA00023015"/>
    </source>
</evidence>
<dbReference type="PROSITE" id="PS50977">
    <property type="entry name" value="HTH_TETR_2"/>
    <property type="match status" value="1"/>
</dbReference>
<keyword evidence="3 5" id="KW-0238">DNA-binding</keyword>
<reference evidence="8" key="1">
    <citation type="journal article" date="2019" name="Int. J. Syst. Evol. Microbiol.">
        <title>The Global Catalogue of Microorganisms (GCM) 10K type strain sequencing project: providing services to taxonomists for standard genome sequencing and annotation.</title>
        <authorList>
            <consortium name="The Broad Institute Genomics Platform"/>
            <consortium name="The Broad Institute Genome Sequencing Center for Infectious Disease"/>
            <person name="Wu L."/>
            <person name="Ma J."/>
        </authorList>
    </citation>
    <scope>NUCLEOTIDE SEQUENCE [LARGE SCALE GENOMIC DNA]</scope>
    <source>
        <strain evidence="8">CCM 8749</strain>
    </source>
</reference>
<evidence type="ECO:0000256" key="5">
    <source>
        <dbReference type="PROSITE-ProRule" id="PRU00335"/>
    </source>
</evidence>
<sequence length="200" mass="23630">MVTRSTANEISNRILDIAQTLFTEYGADEVSMHQIAKAANIGQGTLYRRYENKAALIMELMNERFNRFRDEVMEYILESSHLLIRERLEYVIQRLIILMDGNSEWLGAMQYANRCISSRLDFYRSQPYLFLQNAILGLLEEAEVREEIMPVNLEFASHMLICALTPDVFDHLKYNCRYSSTDIYRYFKECFLDPMFRTQV</sequence>
<dbReference type="PRINTS" id="PR00455">
    <property type="entry name" value="HTHTETR"/>
</dbReference>
<dbReference type="Pfam" id="PF00440">
    <property type="entry name" value="TetR_N"/>
    <property type="match status" value="1"/>
</dbReference>
<dbReference type="Proteomes" id="UP001596250">
    <property type="component" value="Unassembled WGS sequence"/>
</dbReference>
<organism evidence="7 8">
    <name type="scientific">Marinicrinis lubricantis</name>
    <dbReference type="NCBI Taxonomy" id="2086470"/>
    <lineage>
        <taxon>Bacteria</taxon>
        <taxon>Bacillati</taxon>
        <taxon>Bacillota</taxon>
        <taxon>Bacilli</taxon>
        <taxon>Bacillales</taxon>
        <taxon>Paenibacillaceae</taxon>
    </lineage>
</organism>
<protein>
    <submittedName>
        <fullName evidence="7">TetR/AcrR family transcriptional regulator</fullName>
    </submittedName>
</protein>
<evidence type="ECO:0000256" key="3">
    <source>
        <dbReference type="ARBA" id="ARBA00023125"/>
    </source>
</evidence>
<dbReference type="SUPFAM" id="SSF46689">
    <property type="entry name" value="Homeodomain-like"/>
    <property type="match status" value="1"/>
</dbReference>
<dbReference type="InterPro" id="IPR001647">
    <property type="entry name" value="HTH_TetR"/>
</dbReference>
<keyword evidence="4" id="KW-0804">Transcription</keyword>
<evidence type="ECO:0000313" key="7">
    <source>
        <dbReference type="EMBL" id="MFC5985362.1"/>
    </source>
</evidence>
<proteinExistence type="predicted"/>
<dbReference type="EMBL" id="JBHSQV010000013">
    <property type="protein sequence ID" value="MFC5985362.1"/>
    <property type="molecule type" value="Genomic_DNA"/>
</dbReference>
<feature type="domain" description="HTH tetR-type" evidence="6">
    <location>
        <begin position="8"/>
        <end position="68"/>
    </location>
</feature>
<keyword evidence="8" id="KW-1185">Reference proteome</keyword>
<comment type="caution">
    <text evidence="7">The sequence shown here is derived from an EMBL/GenBank/DDBJ whole genome shotgun (WGS) entry which is preliminary data.</text>
</comment>
<evidence type="ECO:0000259" key="6">
    <source>
        <dbReference type="PROSITE" id="PS50977"/>
    </source>
</evidence>
<dbReference type="Gene3D" id="1.10.357.10">
    <property type="entry name" value="Tetracycline Repressor, domain 2"/>
    <property type="match status" value="1"/>
</dbReference>
<gene>
    <name evidence="7" type="ORF">ACFPXP_02650</name>
</gene>
<dbReference type="InterPro" id="IPR009057">
    <property type="entry name" value="Homeodomain-like_sf"/>
</dbReference>
<keyword evidence="1" id="KW-0678">Repressor</keyword>
<name>A0ABW1IJX7_9BACL</name>
<evidence type="ECO:0000256" key="1">
    <source>
        <dbReference type="ARBA" id="ARBA00022491"/>
    </source>
</evidence>
<dbReference type="RefSeq" id="WP_379892121.1">
    <property type="nucleotide sequence ID" value="NZ_CBCSCT010000022.1"/>
</dbReference>
<feature type="DNA-binding region" description="H-T-H motif" evidence="5">
    <location>
        <begin position="31"/>
        <end position="50"/>
    </location>
</feature>
<evidence type="ECO:0000313" key="8">
    <source>
        <dbReference type="Proteomes" id="UP001596250"/>
    </source>
</evidence>
<dbReference type="InterPro" id="IPR050109">
    <property type="entry name" value="HTH-type_TetR-like_transc_reg"/>
</dbReference>
<dbReference type="PANTHER" id="PTHR30055:SF175">
    <property type="entry name" value="HTH-TYPE TRANSCRIPTIONAL REPRESSOR KSTR2"/>
    <property type="match status" value="1"/>
</dbReference>
<keyword evidence="2" id="KW-0805">Transcription regulation</keyword>
<dbReference type="SUPFAM" id="SSF48498">
    <property type="entry name" value="Tetracyclin repressor-like, C-terminal domain"/>
    <property type="match status" value="1"/>
</dbReference>